<evidence type="ECO:0000313" key="2">
    <source>
        <dbReference type="Proteomes" id="UP000596742"/>
    </source>
</evidence>
<dbReference type="Proteomes" id="UP000596742">
    <property type="component" value="Unassembled WGS sequence"/>
</dbReference>
<dbReference type="AlphaFoldDB" id="A0A8B6G1P2"/>
<organism evidence="1 2">
    <name type="scientific">Mytilus galloprovincialis</name>
    <name type="common">Mediterranean mussel</name>
    <dbReference type="NCBI Taxonomy" id="29158"/>
    <lineage>
        <taxon>Eukaryota</taxon>
        <taxon>Metazoa</taxon>
        <taxon>Spiralia</taxon>
        <taxon>Lophotrochozoa</taxon>
        <taxon>Mollusca</taxon>
        <taxon>Bivalvia</taxon>
        <taxon>Autobranchia</taxon>
        <taxon>Pteriomorphia</taxon>
        <taxon>Mytilida</taxon>
        <taxon>Mytiloidea</taxon>
        <taxon>Mytilidae</taxon>
        <taxon>Mytilinae</taxon>
        <taxon>Mytilus</taxon>
    </lineage>
</organism>
<comment type="caution">
    <text evidence="1">The sequence shown here is derived from an EMBL/GenBank/DDBJ whole genome shotgun (WGS) entry which is preliminary data.</text>
</comment>
<accession>A0A8B6G1P2</accession>
<dbReference type="OrthoDB" id="8037279at2759"/>
<dbReference type="EMBL" id="UYJE01007725">
    <property type="protein sequence ID" value="VDI57419.1"/>
    <property type="molecule type" value="Genomic_DNA"/>
</dbReference>
<gene>
    <name evidence="1" type="ORF">MGAL_10B044906</name>
</gene>
<evidence type="ECO:0000313" key="1">
    <source>
        <dbReference type="EMBL" id="VDI57419.1"/>
    </source>
</evidence>
<proteinExistence type="predicted"/>
<protein>
    <submittedName>
        <fullName evidence="1">Uncharacterized protein</fullName>
    </submittedName>
</protein>
<keyword evidence="2" id="KW-1185">Reference proteome</keyword>
<sequence>MRVHVFGNSPSPAVATLGLGKAAQASELEFGSHVTNFVTRASMLTTKQTRSSERNFINDKQFSRSSDFGSGDYTRETPIEKIVSETVDWDQPLTDETADEWNLERYFNSYRNTGHSTYLCAYLSKTATRSYMYSPMHQKKL</sequence>
<name>A0A8B6G1P2_MYTGA</name>
<reference evidence="1" key="1">
    <citation type="submission" date="2018-11" db="EMBL/GenBank/DDBJ databases">
        <authorList>
            <person name="Alioto T."/>
            <person name="Alioto T."/>
        </authorList>
    </citation>
    <scope>NUCLEOTIDE SEQUENCE</scope>
</reference>